<dbReference type="InterPro" id="IPR038670">
    <property type="entry name" value="HslJ-like_sf"/>
</dbReference>
<dbReference type="OrthoDB" id="880459at2"/>
<evidence type="ECO:0000313" key="5">
    <source>
        <dbReference type="Proteomes" id="UP000294535"/>
    </source>
</evidence>
<gene>
    <name evidence="4" type="ORF">DFQ04_0664</name>
</gene>
<keyword evidence="1" id="KW-0732">Signal</keyword>
<evidence type="ECO:0000259" key="3">
    <source>
        <dbReference type="Pfam" id="PF14302"/>
    </source>
</evidence>
<feature type="domain" description="DUF4377" evidence="3">
    <location>
        <begin position="31"/>
        <end position="109"/>
    </location>
</feature>
<feature type="domain" description="DUF306" evidence="2">
    <location>
        <begin position="121"/>
        <end position="224"/>
    </location>
</feature>
<feature type="chain" id="PRO_5020332404" evidence="1">
    <location>
        <begin position="20"/>
        <end position="228"/>
    </location>
</feature>
<feature type="signal peptide" evidence="1">
    <location>
        <begin position="1"/>
        <end position="19"/>
    </location>
</feature>
<evidence type="ECO:0000313" key="4">
    <source>
        <dbReference type="EMBL" id="TDQ18854.1"/>
    </source>
</evidence>
<dbReference type="InterPro" id="IPR053147">
    <property type="entry name" value="Hsp_HslJ-like"/>
</dbReference>
<dbReference type="Pfam" id="PF14302">
    <property type="entry name" value="DUF4377"/>
    <property type="match status" value="1"/>
</dbReference>
<dbReference type="Proteomes" id="UP000294535">
    <property type="component" value="Unassembled WGS sequence"/>
</dbReference>
<dbReference type="PANTHER" id="PTHR35535">
    <property type="entry name" value="HEAT SHOCK PROTEIN HSLJ"/>
    <property type="match status" value="1"/>
</dbReference>
<dbReference type="EMBL" id="SNYF01000005">
    <property type="protein sequence ID" value="TDQ18854.1"/>
    <property type="molecule type" value="Genomic_DNA"/>
</dbReference>
<protein>
    <submittedName>
        <fullName evidence="4">META domain-containing protein</fullName>
    </submittedName>
</protein>
<accession>A0A4R6TBL5</accession>
<dbReference type="AlphaFoldDB" id="A0A4R6TBL5"/>
<reference evidence="4 5" key="1">
    <citation type="submission" date="2019-03" db="EMBL/GenBank/DDBJ databases">
        <title>Genomic Encyclopedia of Type Strains, Phase III (KMG-III): the genomes of soil and plant-associated and newly described type strains.</title>
        <authorList>
            <person name="Whitman W."/>
        </authorList>
    </citation>
    <scope>NUCLEOTIDE SEQUENCE [LARGE SCALE GENOMIC DNA]</scope>
    <source>
        <strain evidence="4 5">CECT 8446</strain>
    </source>
</reference>
<comment type="caution">
    <text evidence="4">The sequence shown here is derived from an EMBL/GenBank/DDBJ whole genome shotgun (WGS) entry which is preliminary data.</text>
</comment>
<name>A0A4R6TBL5_9BACT</name>
<evidence type="ECO:0000256" key="1">
    <source>
        <dbReference type="SAM" id="SignalP"/>
    </source>
</evidence>
<sequence length="228" mass="25995">MKTILLLLNLLLMATTCQKEQTEEFETEIWWINSARVDCVGVSQMTCFQIQKEAEWESGKWKLFYDAIEGFDYEPGFLYQIKVEVTKKKEPIPADASSLSYKLVEVISKKPDPRLALTNIWKVIYVGRFQDPKSSNKNEPLIFEFQGSEGTFFGNMGCNTVRGGFSIPGDSKILLGPGASTMMACPNMEVELDVQKALEKIRTYKIENRILYLMDEEGKNLMMLQAVD</sequence>
<keyword evidence="5" id="KW-1185">Reference proteome</keyword>
<dbReference type="Gene3D" id="2.40.128.270">
    <property type="match status" value="1"/>
</dbReference>
<dbReference type="Pfam" id="PF03724">
    <property type="entry name" value="META"/>
    <property type="match status" value="1"/>
</dbReference>
<organism evidence="4 5">
    <name type="scientific">Algoriphagus boseongensis</name>
    <dbReference type="NCBI Taxonomy" id="1442587"/>
    <lineage>
        <taxon>Bacteria</taxon>
        <taxon>Pseudomonadati</taxon>
        <taxon>Bacteroidota</taxon>
        <taxon>Cytophagia</taxon>
        <taxon>Cytophagales</taxon>
        <taxon>Cyclobacteriaceae</taxon>
        <taxon>Algoriphagus</taxon>
    </lineage>
</organism>
<dbReference type="PANTHER" id="PTHR35535:SF2">
    <property type="entry name" value="DUF306 DOMAIN-CONTAINING PROTEIN"/>
    <property type="match status" value="1"/>
</dbReference>
<dbReference type="RefSeq" id="WP_133552637.1">
    <property type="nucleotide sequence ID" value="NZ_SNYF01000005.1"/>
</dbReference>
<dbReference type="InterPro" id="IPR025485">
    <property type="entry name" value="DUF4377"/>
</dbReference>
<proteinExistence type="predicted"/>
<dbReference type="InterPro" id="IPR005184">
    <property type="entry name" value="DUF306_Meta_HslJ"/>
</dbReference>
<evidence type="ECO:0000259" key="2">
    <source>
        <dbReference type="Pfam" id="PF03724"/>
    </source>
</evidence>